<gene>
    <name evidence="3" type="ordered locus">Gura_3724</name>
</gene>
<dbReference type="PANTHER" id="PTHR35038">
    <property type="entry name" value="DISSIMILATORY SULFITE REDUCTASE SIRA"/>
    <property type="match status" value="1"/>
</dbReference>
<organism evidence="3 4">
    <name type="scientific">Geotalea uraniireducens (strain Rf4)</name>
    <name type="common">Geobacter uraniireducens</name>
    <dbReference type="NCBI Taxonomy" id="351605"/>
    <lineage>
        <taxon>Bacteria</taxon>
        <taxon>Pseudomonadati</taxon>
        <taxon>Thermodesulfobacteriota</taxon>
        <taxon>Desulfuromonadia</taxon>
        <taxon>Geobacterales</taxon>
        <taxon>Geobacteraceae</taxon>
        <taxon>Geotalea</taxon>
    </lineage>
</organism>
<dbReference type="SUPFAM" id="SSF48695">
    <property type="entry name" value="Multiheme cytochromes"/>
    <property type="match status" value="6"/>
</dbReference>
<evidence type="ECO:0000256" key="1">
    <source>
        <dbReference type="ARBA" id="ARBA00022729"/>
    </source>
</evidence>
<dbReference type="RefSeq" id="WP_011940528.1">
    <property type="nucleotide sequence ID" value="NC_009483.1"/>
</dbReference>
<dbReference type="Gene3D" id="1.10.1130.10">
    <property type="entry name" value="Flavocytochrome C3, Chain A"/>
    <property type="match status" value="1"/>
</dbReference>
<dbReference type="InterPro" id="IPR010176">
    <property type="entry name" value="C4xCH_C2xCH_motif_GEOSU"/>
</dbReference>
<feature type="signal peptide" evidence="2">
    <location>
        <begin position="1"/>
        <end position="29"/>
    </location>
</feature>
<dbReference type="STRING" id="351605.Gura_3724"/>
<dbReference type="OrthoDB" id="5388929at2"/>
<dbReference type="KEGG" id="gur:Gura_3724"/>
<proteinExistence type="predicted"/>
<dbReference type="EMBL" id="CP000698">
    <property type="protein sequence ID" value="ABQ27877.1"/>
    <property type="molecule type" value="Genomic_DNA"/>
</dbReference>
<protein>
    <submittedName>
        <fullName evidence="3">Cytochrome C family protein</fullName>
    </submittedName>
</protein>
<evidence type="ECO:0000256" key="2">
    <source>
        <dbReference type="SAM" id="SignalP"/>
    </source>
</evidence>
<sequence length="1691" mass="182896">MIDNKLRRICNRILMLLLAMTVMGSVAEASISCYDCHGSKKTADFRPLEDSYRNITTGGFQGKHRTHLPAYAGPANCAICHPGSESYNSSHRDGLIKLSSNINNSPVNAVYKNRTSSFGNWTTPFPQTPNPTLGSCANVNCHFEKSTPEWGNQLLEAPSGCNACHGLPPDDGSHPSQSGSGKKHGDYYRVDENSCGKCHPVHTSFSHATSAGRRALAVQFLTSPNSGGSYSGNVDYPIYLPSQSTGRTGGCNNIYCHSNGNPAGRVNTFAAPTWGGSLDCTGCHGGNSDTVTMSPRHDRHAKDYQYVCDKCHNSTATGSAMITDRQKHVNGEKDVSFKDGGSYTAGSKQCTSTYCHSNALGRPGFKTPSWSDQGPYKCFYCHRGLTVDSTYDNCTEIGGAWNGDNGVCTPFVNISTNAHAKHVGPQWIRKYPCSYCHYQTVTAAGAIKALTIHADGTKQVAVDPQWNIAGRPAPSYDPATRSCSNVYCHSDGTVNPLDAEVKQPSWPNKGWSRCNACHGHPITGTCNANGCHDGASHDGKFWPVFTSWSTGTEWRAAMPIFHNEGAGEPRANSHPRHTGTSFTCGNCHAATVINGDCKTCHAGGLPTGNMGETAHINPAYHVNKTRDVIFNAGGSYRPTNKTCSNTRCHTGATDPQWGASVNSSIICLNCHGTAGPDLDTFAGFDNGTMARINLGQWVSTGHGRYSTAGRYPGSNNPAANFPSNPCWYCHDNTVIHGEGSNPFRLKRHTQYEQRFEKECVYCHMEHKDYECIQCHVGQLESLAPQATIGGIVVKLRSGGTRTDWTSHGYLDSCTTSGCHDSDDGVFAPSGGHKGHSTGAGSWNTTHKADIKSQYVMMGVCLQCHDDDSGGQCIFCHTAPSDNPGKYSLGFDPGTGFIKPKKARASAAHFGKKHYGAFINSGGWAKDANGKFLGTWKGGKFCWDCHDPHGDDNIYMIQSQVATTTDGKYGVPQARAAVSFTQKTKGSDYAGASNKICNVCHGPDSKHYLSNFSDGHNATKICTSCHMHRFADAHADSQSCNTCHTNAKPVPKHVAFGLPVICVKCHAGSIGARADVVGQFNSNSHHVQNPGVALTGRQCYACHWEATSFGTIDTNRHEGFDFRTYSGVKDAKVDLVVWRPGERPTFYSSTSAVQFLANRVTTANERTEVAKLTNHCLSCHSDQNNDTTPFGDCKTPRQYAWDGQSIAARYAQMGTTTWGKVNSGTYPNANKKDTVVKAFSAHGNAAANQGGWNAADGYDAAPPNTRGAGGNIQCYDCHNSHGSKVNGTTSSYVTFNNTRNGANLKETQNGKGGYGATYMAQGNVSGKNLYAAGAGQCFDCHENQNASSTRPWGYQSTYSASQAVMGYDDSPRFGGGTKGRYTRFPFRKTTVAGTHFSASSMLNYSSHERINGLCTPCHDPHGVSPTLGEQMPYAVPLLKGSWMTNPYKEDAPPPSANGGIASPPYRWGGYFGAGAGSTQLGWDNRKPTVPVLLGWNTDRNTFNTNRIAESDKQFAGLCLRCHQQRKLTDGVNKNTDWKSRDRMHESVKGWGANTEHSFTCSKCHQPHSSALPRLMVTNCLDYQHRGRVASGGKVSAADILSGSRADWTGGHWGYPIGGIINSKIFTSDPAYMADRYKYEAYTQCHLRRADITISPTYVNGIQPAIPNQWPQENMWNNVTPWPSLAPPRSYSE</sequence>
<keyword evidence="1 2" id="KW-0732">Signal</keyword>
<evidence type="ECO:0000313" key="4">
    <source>
        <dbReference type="Proteomes" id="UP000006695"/>
    </source>
</evidence>
<dbReference type="InterPro" id="IPR051829">
    <property type="entry name" value="Multiheme_Cytochr_ET"/>
</dbReference>
<dbReference type="Pfam" id="PF09698">
    <property type="entry name" value="GSu_C4xC__C2xCH"/>
    <property type="match status" value="3"/>
</dbReference>
<reference evidence="3 4" key="1">
    <citation type="submission" date="2007-05" db="EMBL/GenBank/DDBJ databases">
        <title>Complete sequence of Geobacter uraniireducens Rf4.</title>
        <authorList>
            <consortium name="US DOE Joint Genome Institute"/>
            <person name="Copeland A."/>
            <person name="Lucas S."/>
            <person name="Lapidus A."/>
            <person name="Barry K."/>
            <person name="Detter J.C."/>
            <person name="Glavina del Rio T."/>
            <person name="Hammon N."/>
            <person name="Israni S."/>
            <person name="Dalin E."/>
            <person name="Tice H."/>
            <person name="Pitluck S."/>
            <person name="Chertkov O."/>
            <person name="Brettin T."/>
            <person name="Bruce D."/>
            <person name="Han C."/>
            <person name="Schmutz J."/>
            <person name="Larimer F."/>
            <person name="Land M."/>
            <person name="Hauser L."/>
            <person name="Kyrpides N."/>
            <person name="Mikhailova N."/>
            <person name="Shelobolina E."/>
            <person name="Aklujkar M."/>
            <person name="Lovley D."/>
            <person name="Richardson P."/>
        </authorList>
    </citation>
    <scope>NUCLEOTIDE SEQUENCE [LARGE SCALE GENOMIC DNA]</scope>
    <source>
        <strain evidence="4">ATCC BAA-1134 / JCM 13001 / Rf4</strain>
    </source>
</reference>
<accession>A5G7V9</accession>
<dbReference type="HOGENOM" id="CLU_241757_0_0_7"/>
<dbReference type="InterPro" id="IPR036280">
    <property type="entry name" value="Multihaem_cyt_sf"/>
</dbReference>
<dbReference type="Proteomes" id="UP000006695">
    <property type="component" value="Chromosome"/>
</dbReference>
<dbReference type="NCBIfam" id="TIGR01904">
    <property type="entry name" value="GSu_C4xC__C2xCH"/>
    <property type="match status" value="5"/>
</dbReference>
<name>A5G7V9_GEOUR</name>
<keyword evidence="4" id="KW-1185">Reference proteome</keyword>
<feature type="chain" id="PRO_5002681503" evidence="2">
    <location>
        <begin position="30"/>
        <end position="1691"/>
    </location>
</feature>
<evidence type="ECO:0000313" key="3">
    <source>
        <dbReference type="EMBL" id="ABQ27877.1"/>
    </source>
</evidence>